<dbReference type="InterPro" id="IPR011050">
    <property type="entry name" value="Pectin_lyase_fold/virulence"/>
</dbReference>
<sequence>AGINAAIDSLGAGGGEVWCPEAEYAIDSSIIFDYANTTLRGSGNGTYFNATTFNGNVVDCNGKTDLLIRDLKIRGSAGSGYTQSLIYEGVAITSYRVTVQNCYLYDSDGYGINFSSAEYSLNRDHKIIDNYVDGCDGAGIIVYKRRCSITTNTVFDCQGIHAGQFMVVNNNEVFNSTDRGIYAQTASNVVGNVVFNSQIHGIGTSGNSVVVTGNKVFECIAGHGFEIINADYGTISGNITQGNANNKVGFYIASTAYATINNNTDRSWAGKEDWGIYLDNSDYCTVEANVCLGHDNGGIYLGATSTNNHVVHNNLEGEAVVTIQNLGANNTVINAVAGVTTHYQELLMDTDKKFNLRDSAI</sequence>
<reference evidence="2" key="1">
    <citation type="journal article" date="2015" name="Nature">
        <title>Complex archaea that bridge the gap between prokaryotes and eukaryotes.</title>
        <authorList>
            <person name="Spang A."/>
            <person name="Saw J.H."/>
            <person name="Jorgensen S.L."/>
            <person name="Zaremba-Niedzwiedzka K."/>
            <person name="Martijn J."/>
            <person name="Lind A.E."/>
            <person name="van Eijk R."/>
            <person name="Schleper C."/>
            <person name="Guy L."/>
            <person name="Ettema T.J."/>
        </authorList>
    </citation>
    <scope>NUCLEOTIDE SEQUENCE</scope>
</reference>
<dbReference type="InterPro" id="IPR006626">
    <property type="entry name" value="PbH1"/>
</dbReference>
<organism evidence="2">
    <name type="scientific">marine sediment metagenome</name>
    <dbReference type="NCBI Taxonomy" id="412755"/>
    <lineage>
        <taxon>unclassified sequences</taxon>
        <taxon>metagenomes</taxon>
        <taxon>ecological metagenomes</taxon>
    </lineage>
</organism>
<feature type="domain" description="Right handed beta helix" evidence="1">
    <location>
        <begin position="59"/>
        <end position="215"/>
    </location>
</feature>
<gene>
    <name evidence="2" type="ORF">LCGC14_3019700</name>
</gene>
<dbReference type="NCBIfam" id="TIGR03804">
    <property type="entry name" value="para_beta_helix"/>
    <property type="match status" value="1"/>
</dbReference>
<dbReference type="SMART" id="SM00710">
    <property type="entry name" value="PbH1"/>
    <property type="match status" value="6"/>
</dbReference>
<dbReference type="InterPro" id="IPR022441">
    <property type="entry name" value="Para_beta_helix_rpt-2"/>
</dbReference>
<accession>A0A0F8Z3B6</accession>
<name>A0A0F8Z3B6_9ZZZZ</name>
<dbReference type="Pfam" id="PF13229">
    <property type="entry name" value="Beta_helix"/>
    <property type="match status" value="1"/>
</dbReference>
<dbReference type="InterPro" id="IPR039448">
    <property type="entry name" value="Beta_helix"/>
</dbReference>
<comment type="caution">
    <text evidence="2">The sequence shown here is derived from an EMBL/GenBank/DDBJ whole genome shotgun (WGS) entry which is preliminary data.</text>
</comment>
<dbReference type="InterPro" id="IPR012334">
    <property type="entry name" value="Pectin_lyas_fold"/>
</dbReference>
<protein>
    <recommendedName>
        <fullName evidence="1">Right handed beta helix domain-containing protein</fullName>
    </recommendedName>
</protein>
<dbReference type="EMBL" id="LAZR01062740">
    <property type="protein sequence ID" value="KKK60904.1"/>
    <property type="molecule type" value="Genomic_DNA"/>
</dbReference>
<dbReference type="Gene3D" id="2.160.20.10">
    <property type="entry name" value="Single-stranded right-handed beta-helix, Pectin lyase-like"/>
    <property type="match status" value="1"/>
</dbReference>
<feature type="non-terminal residue" evidence="2">
    <location>
        <position position="1"/>
    </location>
</feature>
<proteinExistence type="predicted"/>
<dbReference type="SUPFAM" id="SSF51126">
    <property type="entry name" value="Pectin lyase-like"/>
    <property type="match status" value="1"/>
</dbReference>
<evidence type="ECO:0000259" key="1">
    <source>
        <dbReference type="Pfam" id="PF13229"/>
    </source>
</evidence>
<evidence type="ECO:0000313" key="2">
    <source>
        <dbReference type="EMBL" id="KKK60904.1"/>
    </source>
</evidence>
<dbReference type="AlphaFoldDB" id="A0A0F8Z3B6"/>
<feature type="non-terminal residue" evidence="2">
    <location>
        <position position="361"/>
    </location>
</feature>